<feature type="repeat" description="TPR" evidence="3">
    <location>
        <begin position="411"/>
        <end position="444"/>
    </location>
</feature>
<evidence type="ECO:0000256" key="3">
    <source>
        <dbReference type="PROSITE-ProRule" id="PRU00339"/>
    </source>
</evidence>
<keyword evidence="4" id="KW-0812">Transmembrane</keyword>
<dbReference type="PANTHER" id="PTHR44227">
    <property type="match status" value="1"/>
</dbReference>
<sequence>MHKIHWTLIFCLLAGAVSLVYMNSLTADFVYDDYAFICNNHAIRTLTPLSKFLFSPEAFSQPVSYHVFRPLASFSFALNYAAHGLEPAGFRAVNVLFHILNAFLLFLVLRRIGLAELPSVLGALVFAVHPVHTEAVTWISGRGNVLFLFFFLLSYLMYAGIDEAKGPGRWLLLAGAVGAYLLALLGKEMALPLPALLLGHDLYVHGRRELKRRLKLYLPFVAVAAAYLILRAEVLGRVGQVEYHGGSSYTTFLAMLRAAAVYMRLLFVPVELSLSRHFEPPQTFFDAGILFSLFLVTAVILMAYFLYRRVPLVSFGIYWFAAAMAPVSNIIPVNAIVADRFLYGPSIGFCIVAATAVQAAAGIPLRYRRLSVSAVVVLLFLLMTLAIRRNIDWRHPVLLWSKTAQLSPTSYVAWNNLALEYMKLGQAEESVEALQKALALRDDLPQTHVNLARCYSQLGRVTEAAVHYSIALDLMGDDPKIREELQALRRQHSAIPPPPRASSDLE</sequence>
<accession>A0A3A4NPM2</accession>
<dbReference type="SMART" id="SM00028">
    <property type="entry name" value="TPR"/>
    <property type="match status" value="2"/>
</dbReference>
<dbReference type="Gene3D" id="1.25.40.10">
    <property type="entry name" value="Tetratricopeptide repeat domain"/>
    <property type="match status" value="1"/>
</dbReference>
<dbReference type="SUPFAM" id="SSF48452">
    <property type="entry name" value="TPR-like"/>
    <property type="match status" value="1"/>
</dbReference>
<feature type="transmembrane region" description="Helical" evidence="4">
    <location>
        <begin position="313"/>
        <end position="334"/>
    </location>
</feature>
<dbReference type="Pfam" id="PF13424">
    <property type="entry name" value="TPR_12"/>
    <property type="match status" value="1"/>
</dbReference>
<dbReference type="InterPro" id="IPR019734">
    <property type="entry name" value="TPR_rpt"/>
</dbReference>
<evidence type="ECO:0000313" key="6">
    <source>
        <dbReference type="Proteomes" id="UP000265882"/>
    </source>
</evidence>
<feature type="transmembrane region" description="Helical" evidence="4">
    <location>
        <begin position="341"/>
        <end position="361"/>
    </location>
</feature>
<proteinExistence type="predicted"/>
<evidence type="ECO:0000313" key="5">
    <source>
        <dbReference type="EMBL" id="RJP17421.1"/>
    </source>
</evidence>
<evidence type="ECO:0000256" key="1">
    <source>
        <dbReference type="ARBA" id="ARBA00022737"/>
    </source>
</evidence>
<feature type="transmembrane region" description="Helical" evidence="4">
    <location>
        <begin position="284"/>
        <end position="307"/>
    </location>
</feature>
<feature type="transmembrane region" description="Helical" evidence="4">
    <location>
        <begin position="167"/>
        <end position="185"/>
    </location>
</feature>
<organism evidence="5 6">
    <name type="scientific">Abyssobacteria bacterium (strain SURF_5)</name>
    <dbReference type="NCBI Taxonomy" id="2093360"/>
    <lineage>
        <taxon>Bacteria</taxon>
        <taxon>Pseudomonadati</taxon>
        <taxon>Candidatus Hydrogenedentota</taxon>
        <taxon>Candidatus Abyssobacteria</taxon>
    </lineage>
</organism>
<keyword evidence="1" id="KW-0677">Repeat</keyword>
<evidence type="ECO:0000256" key="2">
    <source>
        <dbReference type="ARBA" id="ARBA00022803"/>
    </source>
</evidence>
<comment type="caution">
    <text evidence="5">The sequence shown here is derived from an EMBL/GenBank/DDBJ whole genome shotgun (WGS) entry which is preliminary data.</text>
</comment>
<feature type="transmembrane region" description="Helical" evidence="4">
    <location>
        <begin position="145"/>
        <end position="161"/>
    </location>
</feature>
<name>A0A3A4NPM2_ABYX5</name>
<dbReference type="Proteomes" id="UP000265882">
    <property type="component" value="Unassembled WGS sequence"/>
</dbReference>
<dbReference type="InterPro" id="IPR052346">
    <property type="entry name" value="O-mannosyl-transferase_TMTC"/>
</dbReference>
<dbReference type="EMBL" id="QZKU01000115">
    <property type="protein sequence ID" value="RJP17421.1"/>
    <property type="molecule type" value="Genomic_DNA"/>
</dbReference>
<dbReference type="AlphaFoldDB" id="A0A3A4NPM2"/>
<keyword evidence="4" id="KW-0472">Membrane</keyword>
<protein>
    <submittedName>
        <fullName evidence="5">Tetratricopeptide repeat protein</fullName>
    </submittedName>
</protein>
<dbReference type="InterPro" id="IPR011990">
    <property type="entry name" value="TPR-like_helical_dom_sf"/>
</dbReference>
<dbReference type="PANTHER" id="PTHR44227:SF3">
    <property type="entry name" value="PROTEIN O-MANNOSYL-TRANSFERASE TMTC4"/>
    <property type="match status" value="1"/>
</dbReference>
<keyword evidence="2 3" id="KW-0802">TPR repeat</keyword>
<gene>
    <name evidence="5" type="ORF">C4520_16795</name>
</gene>
<feature type="transmembrane region" description="Helical" evidence="4">
    <location>
        <begin position="216"/>
        <end position="232"/>
    </location>
</feature>
<evidence type="ECO:0000256" key="4">
    <source>
        <dbReference type="SAM" id="Phobius"/>
    </source>
</evidence>
<reference evidence="5 6" key="1">
    <citation type="journal article" date="2017" name="ISME J.">
        <title>Energy and carbon metabolisms in a deep terrestrial subsurface fluid microbial community.</title>
        <authorList>
            <person name="Momper L."/>
            <person name="Jungbluth S.P."/>
            <person name="Lee M.D."/>
            <person name="Amend J.P."/>
        </authorList>
    </citation>
    <scope>NUCLEOTIDE SEQUENCE [LARGE SCALE GENOMIC DNA]</scope>
    <source>
        <strain evidence="5">SURF_5</strain>
    </source>
</reference>
<keyword evidence="4" id="KW-1133">Transmembrane helix</keyword>
<feature type="transmembrane region" description="Helical" evidence="4">
    <location>
        <begin position="367"/>
        <end position="387"/>
    </location>
</feature>
<feature type="transmembrane region" description="Helical" evidence="4">
    <location>
        <begin position="88"/>
        <end position="109"/>
    </location>
</feature>
<feature type="transmembrane region" description="Helical" evidence="4">
    <location>
        <begin position="252"/>
        <end position="272"/>
    </location>
</feature>
<dbReference type="PROSITE" id="PS50005">
    <property type="entry name" value="TPR"/>
    <property type="match status" value="1"/>
</dbReference>